<keyword evidence="2" id="KW-1185">Reference proteome</keyword>
<sequence length="84" mass="8559">MPRLAPGVKLVTDTGTGRGSLICPDGAVWTLNPSAATALQAAAKGENPLDAMARRWPGVPEDVLRADLTALLADLQAAGVVAEP</sequence>
<dbReference type="Gene3D" id="1.10.10.1150">
    <property type="entry name" value="Coenzyme PQQ synthesis protein D (PqqD)"/>
    <property type="match status" value="1"/>
</dbReference>
<dbReference type="Pfam" id="PF05402">
    <property type="entry name" value="PqqD"/>
    <property type="match status" value="1"/>
</dbReference>
<dbReference type="InterPro" id="IPR008792">
    <property type="entry name" value="PQQD"/>
</dbReference>
<dbReference type="RefSeq" id="WP_311602192.1">
    <property type="nucleotide sequence ID" value="NZ_JAVREM010000049.1"/>
</dbReference>
<name>A0ABU2LXF0_9ACTN</name>
<evidence type="ECO:0000313" key="1">
    <source>
        <dbReference type="EMBL" id="MDT0321867.1"/>
    </source>
</evidence>
<dbReference type="EMBL" id="JAVREM010000049">
    <property type="protein sequence ID" value="MDT0321867.1"/>
    <property type="molecule type" value="Genomic_DNA"/>
</dbReference>
<proteinExistence type="predicted"/>
<gene>
    <name evidence="1" type="ORF">RNC47_26380</name>
</gene>
<accession>A0ABU2LXF0</accession>
<evidence type="ECO:0000313" key="2">
    <source>
        <dbReference type="Proteomes" id="UP001183420"/>
    </source>
</evidence>
<protein>
    <submittedName>
        <fullName evidence="1">PqqD family peptide modification chaperone</fullName>
    </submittedName>
</protein>
<comment type="caution">
    <text evidence="1">The sequence shown here is derived from an EMBL/GenBank/DDBJ whole genome shotgun (WGS) entry which is preliminary data.</text>
</comment>
<reference evidence="2" key="1">
    <citation type="submission" date="2023-07" db="EMBL/GenBank/DDBJ databases">
        <title>30 novel species of actinomycetes from the DSMZ collection.</title>
        <authorList>
            <person name="Nouioui I."/>
        </authorList>
    </citation>
    <scope>NUCLEOTIDE SEQUENCE [LARGE SCALE GENOMIC DNA]</scope>
    <source>
        <strain evidence="2">DSM 44918</strain>
    </source>
</reference>
<dbReference type="Proteomes" id="UP001183420">
    <property type="component" value="Unassembled WGS sequence"/>
</dbReference>
<dbReference type="InterPro" id="IPR041881">
    <property type="entry name" value="PqqD_sf"/>
</dbReference>
<organism evidence="1 2">
    <name type="scientific">Streptomyces millisiae</name>
    <dbReference type="NCBI Taxonomy" id="3075542"/>
    <lineage>
        <taxon>Bacteria</taxon>
        <taxon>Bacillati</taxon>
        <taxon>Actinomycetota</taxon>
        <taxon>Actinomycetes</taxon>
        <taxon>Kitasatosporales</taxon>
        <taxon>Streptomycetaceae</taxon>
        <taxon>Streptomyces</taxon>
    </lineage>
</organism>